<sequence>MTKLCLSRAQLLARMKSYAVGFRRHGVQQGDRVCVHVNNNVENYAAMYGCILAGATIVMAKTSLTERKLAWLQNGLLRNKITDKNAAVTALERGKRSGAQEMKAPL</sequence>
<feature type="domain" description="AMP-dependent synthetase/ligase" evidence="1">
    <location>
        <begin position="7"/>
        <end position="71"/>
    </location>
</feature>
<evidence type="ECO:0000313" key="2">
    <source>
        <dbReference type="EMBL" id="KAH9372351.1"/>
    </source>
</evidence>
<comment type="caution">
    <text evidence="2">The sequence shown here is derived from an EMBL/GenBank/DDBJ whole genome shotgun (WGS) entry which is preliminary data.</text>
</comment>
<dbReference type="Pfam" id="PF00501">
    <property type="entry name" value="AMP-binding"/>
    <property type="match status" value="1"/>
</dbReference>
<protein>
    <recommendedName>
        <fullName evidence="1">AMP-dependent synthetase/ligase domain-containing protein</fullName>
    </recommendedName>
</protein>
<evidence type="ECO:0000259" key="1">
    <source>
        <dbReference type="Pfam" id="PF00501"/>
    </source>
</evidence>
<dbReference type="VEuPathDB" id="VectorBase:HLOH_058515"/>
<proteinExistence type="predicted"/>
<dbReference type="SUPFAM" id="SSF56801">
    <property type="entry name" value="Acetyl-CoA synthetase-like"/>
    <property type="match status" value="1"/>
</dbReference>
<gene>
    <name evidence="2" type="ORF">HPB48_001592</name>
</gene>
<keyword evidence="3" id="KW-1185">Reference proteome</keyword>
<dbReference type="InterPro" id="IPR000873">
    <property type="entry name" value="AMP-dep_synth/lig_dom"/>
</dbReference>
<accession>A0A9J6GBV7</accession>
<name>A0A9J6GBV7_HAELO</name>
<reference evidence="2 3" key="1">
    <citation type="journal article" date="2020" name="Cell">
        <title>Large-Scale Comparative Analyses of Tick Genomes Elucidate Their Genetic Diversity and Vector Capacities.</title>
        <authorList>
            <consortium name="Tick Genome and Microbiome Consortium (TIGMIC)"/>
            <person name="Jia N."/>
            <person name="Wang J."/>
            <person name="Shi W."/>
            <person name="Du L."/>
            <person name="Sun Y."/>
            <person name="Zhan W."/>
            <person name="Jiang J.F."/>
            <person name="Wang Q."/>
            <person name="Zhang B."/>
            <person name="Ji P."/>
            <person name="Bell-Sakyi L."/>
            <person name="Cui X.M."/>
            <person name="Yuan T.T."/>
            <person name="Jiang B.G."/>
            <person name="Yang W.F."/>
            <person name="Lam T.T."/>
            <person name="Chang Q.C."/>
            <person name="Ding S.J."/>
            <person name="Wang X.J."/>
            <person name="Zhu J.G."/>
            <person name="Ruan X.D."/>
            <person name="Zhao L."/>
            <person name="Wei J.T."/>
            <person name="Ye R.Z."/>
            <person name="Que T.C."/>
            <person name="Du C.H."/>
            <person name="Zhou Y.H."/>
            <person name="Cheng J.X."/>
            <person name="Dai P.F."/>
            <person name="Guo W.B."/>
            <person name="Han X.H."/>
            <person name="Huang E.J."/>
            <person name="Li L.F."/>
            <person name="Wei W."/>
            <person name="Gao Y.C."/>
            <person name="Liu J.Z."/>
            <person name="Shao H.Z."/>
            <person name="Wang X."/>
            <person name="Wang C.C."/>
            <person name="Yang T.C."/>
            <person name="Huo Q.B."/>
            <person name="Li W."/>
            <person name="Chen H.Y."/>
            <person name="Chen S.E."/>
            <person name="Zhou L.G."/>
            <person name="Ni X.B."/>
            <person name="Tian J.H."/>
            <person name="Sheng Y."/>
            <person name="Liu T."/>
            <person name="Pan Y.S."/>
            <person name="Xia L.Y."/>
            <person name="Li J."/>
            <person name="Zhao F."/>
            <person name="Cao W.C."/>
        </authorList>
    </citation>
    <scope>NUCLEOTIDE SEQUENCE [LARGE SCALE GENOMIC DNA]</scope>
    <source>
        <strain evidence="2">HaeL-2018</strain>
    </source>
</reference>
<dbReference type="EMBL" id="JABSTR010000006">
    <property type="protein sequence ID" value="KAH9372351.1"/>
    <property type="molecule type" value="Genomic_DNA"/>
</dbReference>
<dbReference type="OrthoDB" id="6614653at2759"/>
<dbReference type="AlphaFoldDB" id="A0A9J6GBV7"/>
<evidence type="ECO:0000313" key="3">
    <source>
        <dbReference type="Proteomes" id="UP000821853"/>
    </source>
</evidence>
<dbReference type="Proteomes" id="UP000821853">
    <property type="component" value="Chromosome 4"/>
</dbReference>
<dbReference type="Gene3D" id="3.40.50.980">
    <property type="match status" value="1"/>
</dbReference>
<organism evidence="2 3">
    <name type="scientific">Haemaphysalis longicornis</name>
    <name type="common">Bush tick</name>
    <dbReference type="NCBI Taxonomy" id="44386"/>
    <lineage>
        <taxon>Eukaryota</taxon>
        <taxon>Metazoa</taxon>
        <taxon>Ecdysozoa</taxon>
        <taxon>Arthropoda</taxon>
        <taxon>Chelicerata</taxon>
        <taxon>Arachnida</taxon>
        <taxon>Acari</taxon>
        <taxon>Parasitiformes</taxon>
        <taxon>Ixodida</taxon>
        <taxon>Ixodoidea</taxon>
        <taxon>Ixodidae</taxon>
        <taxon>Haemaphysalinae</taxon>
        <taxon>Haemaphysalis</taxon>
    </lineage>
</organism>